<evidence type="ECO:0000313" key="1">
    <source>
        <dbReference type="EMBL" id="CAI2195029.1"/>
    </source>
</evidence>
<evidence type="ECO:0000313" key="2">
    <source>
        <dbReference type="Proteomes" id="UP001153678"/>
    </source>
</evidence>
<organism evidence="1 2">
    <name type="scientific">Funneliformis geosporum</name>
    <dbReference type="NCBI Taxonomy" id="1117311"/>
    <lineage>
        <taxon>Eukaryota</taxon>
        <taxon>Fungi</taxon>
        <taxon>Fungi incertae sedis</taxon>
        <taxon>Mucoromycota</taxon>
        <taxon>Glomeromycotina</taxon>
        <taxon>Glomeromycetes</taxon>
        <taxon>Glomerales</taxon>
        <taxon>Glomeraceae</taxon>
        <taxon>Funneliformis</taxon>
    </lineage>
</organism>
<gene>
    <name evidence="1" type="ORF">FWILDA_LOCUS16872</name>
</gene>
<name>A0A9W4T7M2_9GLOM</name>
<feature type="non-terminal residue" evidence="1">
    <location>
        <position position="1"/>
    </location>
</feature>
<dbReference type="Proteomes" id="UP001153678">
    <property type="component" value="Unassembled WGS sequence"/>
</dbReference>
<feature type="non-terminal residue" evidence="1">
    <location>
        <position position="56"/>
    </location>
</feature>
<accession>A0A9W4T7M2</accession>
<sequence length="56" mass="6027">VDLADNAGGLPAGKDQIIGYLRVVINRRTAVQIEANGINKAFNQPGNIIVKLRIVE</sequence>
<keyword evidence="2" id="KW-1185">Reference proteome</keyword>
<reference evidence="1" key="1">
    <citation type="submission" date="2022-08" db="EMBL/GenBank/DDBJ databases">
        <authorList>
            <person name="Kallberg Y."/>
            <person name="Tangrot J."/>
            <person name="Rosling A."/>
        </authorList>
    </citation>
    <scope>NUCLEOTIDE SEQUENCE</scope>
    <source>
        <strain evidence="1">Wild A</strain>
    </source>
</reference>
<dbReference type="OrthoDB" id="2432697at2759"/>
<proteinExistence type="predicted"/>
<protein>
    <submittedName>
        <fullName evidence="1">12794_t:CDS:1</fullName>
    </submittedName>
</protein>
<comment type="caution">
    <text evidence="1">The sequence shown here is derived from an EMBL/GenBank/DDBJ whole genome shotgun (WGS) entry which is preliminary data.</text>
</comment>
<dbReference type="AlphaFoldDB" id="A0A9W4T7M2"/>
<dbReference type="EMBL" id="CAMKVN010011821">
    <property type="protein sequence ID" value="CAI2195029.1"/>
    <property type="molecule type" value="Genomic_DNA"/>
</dbReference>